<evidence type="ECO:0000313" key="3">
    <source>
        <dbReference type="EMBL" id="KOO28495.1"/>
    </source>
</evidence>
<feature type="domain" description="DUSP" evidence="2">
    <location>
        <begin position="291"/>
        <end position="417"/>
    </location>
</feature>
<keyword evidence="3" id="KW-0378">Hydrolase</keyword>
<dbReference type="OrthoDB" id="429671at2759"/>
<dbReference type="InterPro" id="IPR006615">
    <property type="entry name" value="Pept_C19_DUSP"/>
</dbReference>
<keyword evidence="4" id="KW-1185">Reference proteome</keyword>
<dbReference type="GO" id="GO:0016579">
    <property type="term" value="P:protein deubiquitination"/>
    <property type="evidence" value="ECO:0007669"/>
    <property type="project" value="InterPro"/>
</dbReference>
<evidence type="ECO:0000259" key="2">
    <source>
        <dbReference type="PROSITE" id="PS51283"/>
    </source>
</evidence>
<dbReference type="InterPro" id="IPR038765">
    <property type="entry name" value="Papain-like_cys_pep_sf"/>
</dbReference>
<organism evidence="3 4">
    <name type="scientific">Chrysochromulina tobinii</name>
    <dbReference type="NCBI Taxonomy" id="1460289"/>
    <lineage>
        <taxon>Eukaryota</taxon>
        <taxon>Haptista</taxon>
        <taxon>Haptophyta</taxon>
        <taxon>Prymnesiophyceae</taxon>
        <taxon>Prymnesiales</taxon>
        <taxon>Chrysochromulinaceae</taxon>
        <taxon>Chrysochromulina</taxon>
    </lineage>
</organism>
<dbReference type="PROSITE" id="PS51283">
    <property type="entry name" value="DUSP"/>
    <property type="match status" value="1"/>
</dbReference>
<dbReference type="InterPro" id="IPR035927">
    <property type="entry name" value="DUSP-like_sf"/>
</dbReference>
<dbReference type="GO" id="GO:0004843">
    <property type="term" value="F:cysteine-type deubiquitinase activity"/>
    <property type="evidence" value="ECO:0007669"/>
    <property type="project" value="InterPro"/>
</dbReference>
<reference evidence="4" key="1">
    <citation type="journal article" date="2015" name="PLoS Genet.">
        <title>Genome Sequence and Transcriptome Analyses of Chrysochromulina tobin: Metabolic Tools for Enhanced Algal Fitness in the Prominent Order Prymnesiales (Haptophyceae).</title>
        <authorList>
            <person name="Hovde B.T."/>
            <person name="Deodato C.R."/>
            <person name="Hunsperger H.M."/>
            <person name="Ryken S.A."/>
            <person name="Yost W."/>
            <person name="Jha R.K."/>
            <person name="Patterson J."/>
            <person name="Monnat R.J. Jr."/>
            <person name="Barlow S.B."/>
            <person name="Starkenburg S.R."/>
            <person name="Cattolico R.A."/>
        </authorList>
    </citation>
    <scope>NUCLEOTIDE SEQUENCE</scope>
    <source>
        <strain evidence="4">CCMP291</strain>
    </source>
</reference>
<evidence type="ECO:0000259" key="1">
    <source>
        <dbReference type="PROSITE" id="PS50235"/>
    </source>
</evidence>
<dbReference type="EMBL" id="JWZX01002561">
    <property type="protein sequence ID" value="KOO28495.1"/>
    <property type="molecule type" value="Genomic_DNA"/>
</dbReference>
<dbReference type="PROSITE" id="PS50235">
    <property type="entry name" value="USP_3"/>
    <property type="match status" value="1"/>
</dbReference>
<dbReference type="InterPro" id="IPR050185">
    <property type="entry name" value="Ub_carboxyl-term_hydrolase"/>
</dbReference>
<dbReference type="AlphaFoldDB" id="A0A0M0JPS4"/>
<dbReference type="InterPro" id="IPR028889">
    <property type="entry name" value="USP"/>
</dbReference>
<sequence>MAESMQPRGMVNTGVTCYLNSAMQALASCSALAEVLHTASPVLELPTAQHQTKTDLARQFEDVFQELRNGGQPGARPVQTHDFVLAVHGLTRALEGLHQQQDTQEFVCALLDTLHEQLKRPLSEHELEEMRNRLKRRWRECTGEEWQDEAQLAYEEQLKKRQEGKGKRDDGIAMAAGLPPPPRPHMSIISHLFEAEVAAAEAYLLFYERRQDPRWKEQRRQVIAEVEAFTLGVHTSKSGGRADGSTVLLSKAWYFRLTEQFCYGDGPAYQLPAAQLIECPKCKQTHKAEARALQDERDEIRRLDSTEISEGGIWYIVDANWLTRLPPSRMQVLITAPSPPHRYIVDANWLKHWREYCWDSIRPDPPGPVSNWRLLAPSKMPRQHLQRATDYRGVNEKVWQVFVERYGGGPPICRAKLDIYAPPVPPPDLSAPSRRR</sequence>
<dbReference type="Proteomes" id="UP000037460">
    <property type="component" value="Unassembled WGS sequence"/>
</dbReference>
<feature type="domain" description="USP" evidence="1">
    <location>
        <begin position="8"/>
        <end position="436"/>
    </location>
</feature>
<evidence type="ECO:0000313" key="4">
    <source>
        <dbReference type="Proteomes" id="UP000037460"/>
    </source>
</evidence>
<name>A0A0M0JPS4_9EUKA</name>
<dbReference type="SUPFAM" id="SSF54001">
    <property type="entry name" value="Cysteine proteinases"/>
    <property type="match status" value="1"/>
</dbReference>
<protein>
    <submittedName>
        <fullName evidence="3">Ubiquitin carboxyl-terminal hydrolase 20-like protein</fullName>
    </submittedName>
</protein>
<dbReference type="SUPFAM" id="SSF143791">
    <property type="entry name" value="DUSP-like"/>
    <property type="match status" value="1"/>
</dbReference>
<comment type="caution">
    <text evidence="3">The sequence shown here is derived from an EMBL/GenBank/DDBJ whole genome shotgun (WGS) entry which is preliminary data.</text>
</comment>
<gene>
    <name evidence="3" type="ORF">Ctob_003613</name>
</gene>
<dbReference type="Pfam" id="PF06337">
    <property type="entry name" value="DUSP"/>
    <property type="match status" value="1"/>
</dbReference>
<dbReference type="Pfam" id="PF00443">
    <property type="entry name" value="UCH"/>
    <property type="match status" value="1"/>
</dbReference>
<dbReference type="InterPro" id="IPR001394">
    <property type="entry name" value="Peptidase_C19_UCH"/>
</dbReference>
<dbReference type="Gene3D" id="3.30.2230.10">
    <property type="entry name" value="DUSP-like"/>
    <property type="match status" value="1"/>
</dbReference>
<dbReference type="PANTHER" id="PTHR21646">
    <property type="entry name" value="UBIQUITIN CARBOXYL-TERMINAL HYDROLASE"/>
    <property type="match status" value="1"/>
</dbReference>
<proteinExistence type="predicted"/>
<dbReference type="Gene3D" id="3.90.70.10">
    <property type="entry name" value="Cysteine proteinases"/>
    <property type="match status" value="1"/>
</dbReference>
<accession>A0A0M0JPS4</accession>
<dbReference type="SMART" id="SM00695">
    <property type="entry name" value="DUSP"/>
    <property type="match status" value="1"/>
</dbReference>